<dbReference type="OrthoDB" id="9849034at2"/>
<evidence type="ECO:0000313" key="1">
    <source>
        <dbReference type="EMBL" id="SMO45318.1"/>
    </source>
</evidence>
<accession>A0A521BDX8</accession>
<dbReference type="Proteomes" id="UP000320300">
    <property type="component" value="Unassembled WGS sequence"/>
</dbReference>
<protein>
    <submittedName>
        <fullName evidence="1">Uncharacterized protein</fullName>
    </submittedName>
</protein>
<sequence length="78" mass="8836">MEQYHYTVNNQGKIEDLIIYAPEGDNERYRVELEGSTVGYLFFSQMTDQLGSPIWEGSTPSLSLIAQELGQFIESSGR</sequence>
<proteinExistence type="predicted"/>
<keyword evidence="2" id="KW-1185">Reference proteome</keyword>
<gene>
    <name evidence="1" type="ORF">SAMN06265348_102225</name>
</gene>
<evidence type="ECO:0000313" key="2">
    <source>
        <dbReference type="Proteomes" id="UP000320300"/>
    </source>
</evidence>
<name>A0A521BDX8_9SPHI</name>
<reference evidence="1 2" key="1">
    <citation type="submission" date="2017-05" db="EMBL/GenBank/DDBJ databases">
        <authorList>
            <person name="Varghese N."/>
            <person name="Submissions S."/>
        </authorList>
    </citation>
    <scope>NUCLEOTIDE SEQUENCE [LARGE SCALE GENOMIC DNA]</scope>
    <source>
        <strain evidence="1 2">DSM 19036</strain>
    </source>
</reference>
<organism evidence="1 2">
    <name type="scientific">Pedobacter westerhofensis</name>
    <dbReference type="NCBI Taxonomy" id="425512"/>
    <lineage>
        <taxon>Bacteria</taxon>
        <taxon>Pseudomonadati</taxon>
        <taxon>Bacteroidota</taxon>
        <taxon>Sphingobacteriia</taxon>
        <taxon>Sphingobacteriales</taxon>
        <taxon>Sphingobacteriaceae</taxon>
        <taxon>Pedobacter</taxon>
    </lineage>
</organism>
<dbReference type="EMBL" id="FXTN01000002">
    <property type="protein sequence ID" value="SMO45318.1"/>
    <property type="molecule type" value="Genomic_DNA"/>
</dbReference>
<dbReference type="AlphaFoldDB" id="A0A521BDX8"/>
<dbReference type="RefSeq" id="WP_142526908.1">
    <property type="nucleotide sequence ID" value="NZ_CBCSJO010000003.1"/>
</dbReference>